<dbReference type="Proteomes" id="UP000000844">
    <property type="component" value="Chromosome"/>
</dbReference>
<dbReference type="AlphaFoldDB" id="D3PYW7"/>
<evidence type="ECO:0000313" key="1">
    <source>
        <dbReference type="EMBL" id="ADD43550.1"/>
    </source>
</evidence>
<name>D3PYW7_STANL</name>
<dbReference type="RefSeq" id="WP_013019121.1">
    <property type="nucleotide sequence ID" value="NC_013947.1"/>
</dbReference>
<organism evidence="1 2">
    <name type="scientific">Stackebrandtia nassauensis (strain DSM 44728 / CIP 108903 / NRRL B-16338 / NBRC 102104 / LLR-40K-21)</name>
    <dbReference type="NCBI Taxonomy" id="446470"/>
    <lineage>
        <taxon>Bacteria</taxon>
        <taxon>Bacillati</taxon>
        <taxon>Actinomycetota</taxon>
        <taxon>Actinomycetes</taxon>
        <taxon>Glycomycetales</taxon>
        <taxon>Glycomycetaceae</taxon>
        <taxon>Stackebrandtia</taxon>
    </lineage>
</organism>
<dbReference type="EMBL" id="CP001778">
    <property type="protein sequence ID" value="ADD43550.1"/>
    <property type="molecule type" value="Genomic_DNA"/>
</dbReference>
<dbReference type="STRING" id="446470.Snas_3895"/>
<gene>
    <name evidence="1" type="ordered locus">Snas_3895</name>
</gene>
<reference evidence="1 2" key="1">
    <citation type="journal article" date="2009" name="Stand. Genomic Sci.">
        <title>Complete genome sequence of Stackebrandtia nassauensis type strain (LLR-40K-21).</title>
        <authorList>
            <person name="Munk C."/>
            <person name="Lapidus A."/>
            <person name="Copeland A."/>
            <person name="Jando M."/>
            <person name="Mayilraj S."/>
            <person name="Glavina Del Rio T."/>
            <person name="Nolan M."/>
            <person name="Chen F."/>
            <person name="Lucas S."/>
            <person name="Tice H."/>
            <person name="Cheng J.F."/>
            <person name="Han C."/>
            <person name="Detter J.C."/>
            <person name="Bruce D."/>
            <person name="Goodwin L."/>
            <person name="Chain P."/>
            <person name="Pitluck S."/>
            <person name="Goker M."/>
            <person name="Ovchinikova G."/>
            <person name="Pati A."/>
            <person name="Ivanova N."/>
            <person name="Mavromatis K."/>
            <person name="Chen A."/>
            <person name="Palaniappan K."/>
            <person name="Land M."/>
            <person name="Hauser L."/>
            <person name="Chang Y.J."/>
            <person name="Jeffries C.D."/>
            <person name="Bristow J."/>
            <person name="Eisen J.A."/>
            <person name="Markowitz V."/>
            <person name="Hugenholtz P."/>
            <person name="Kyrpides N.C."/>
            <person name="Klenk H.P."/>
        </authorList>
    </citation>
    <scope>NUCLEOTIDE SEQUENCE [LARGE SCALE GENOMIC DNA]</scope>
    <source>
        <strain evidence="2">DSM 44728 / CIP 108903 / NRRL B-16338 / NBRC 102104 / LLR-40K-21</strain>
    </source>
</reference>
<accession>D3PYW7</accession>
<dbReference type="KEGG" id="sna:Snas_3895"/>
<protein>
    <submittedName>
        <fullName evidence="1">Uncharacterized protein</fullName>
    </submittedName>
</protein>
<evidence type="ECO:0000313" key="2">
    <source>
        <dbReference type="Proteomes" id="UP000000844"/>
    </source>
</evidence>
<keyword evidence="2" id="KW-1185">Reference proteome</keyword>
<sequence>MASHDWHPCDVERGYEVRRHDDLYQVRDRDGNVVDLTASEFEQLRLDGPNPKGLK</sequence>
<dbReference type="HOGENOM" id="CLU_3030238_0_0_11"/>
<proteinExistence type="predicted"/>